<evidence type="ECO:0000259" key="6">
    <source>
        <dbReference type="Pfam" id="PF00924"/>
    </source>
</evidence>
<evidence type="ECO:0000256" key="1">
    <source>
        <dbReference type="ARBA" id="ARBA00004370"/>
    </source>
</evidence>
<dbReference type="InterPro" id="IPR023408">
    <property type="entry name" value="MscS_beta-dom_sf"/>
</dbReference>
<dbReference type="InterPro" id="IPR030192">
    <property type="entry name" value="YbdG"/>
</dbReference>
<dbReference type="AlphaFoldDB" id="A0AAU9CLD3"/>
<dbReference type="RefSeq" id="WP_338391401.1">
    <property type="nucleotide sequence ID" value="NZ_AP025314.1"/>
</dbReference>
<feature type="transmembrane region" description="Helical" evidence="5">
    <location>
        <begin position="124"/>
        <end position="141"/>
    </location>
</feature>
<keyword evidence="3 5" id="KW-1133">Transmembrane helix</keyword>
<evidence type="ECO:0000256" key="4">
    <source>
        <dbReference type="ARBA" id="ARBA00023136"/>
    </source>
</evidence>
<evidence type="ECO:0000313" key="7">
    <source>
        <dbReference type="EMBL" id="BDD09811.1"/>
    </source>
</evidence>
<feature type="transmembrane region" description="Helical" evidence="5">
    <location>
        <begin position="94"/>
        <end position="112"/>
    </location>
</feature>
<dbReference type="PANTHER" id="PTHR30414:SF0">
    <property type="entry name" value="MINICONDUCTANCE MECHANOSENSITIVE CHANNEL YBDG"/>
    <property type="match status" value="1"/>
</dbReference>
<feature type="domain" description="Mechanosensitive ion channel MscS" evidence="6">
    <location>
        <begin position="207"/>
        <end position="275"/>
    </location>
</feature>
<evidence type="ECO:0000256" key="3">
    <source>
        <dbReference type="ARBA" id="ARBA00022989"/>
    </source>
</evidence>
<dbReference type="PANTHER" id="PTHR30414">
    <property type="entry name" value="MINICONDUCTANCE MECHANOSENSITIVE CHANNEL YBDG"/>
    <property type="match status" value="1"/>
</dbReference>
<feature type="transmembrane region" description="Helical" evidence="5">
    <location>
        <begin position="41"/>
        <end position="59"/>
    </location>
</feature>
<dbReference type="KEGG" id="fax:FUAX_22430"/>
<keyword evidence="8" id="KW-1185">Reference proteome</keyword>
<feature type="transmembrane region" description="Helical" evidence="5">
    <location>
        <begin position="161"/>
        <end position="182"/>
    </location>
</feature>
<dbReference type="GO" id="GO:0005886">
    <property type="term" value="C:plasma membrane"/>
    <property type="evidence" value="ECO:0007669"/>
    <property type="project" value="TreeGrafter"/>
</dbReference>
<proteinExistence type="predicted"/>
<dbReference type="SUPFAM" id="SSF50182">
    <property type="entry name" value="Sm-like ribonucleoproteins"/>
    <property type="match status" value="1"/>
</dbReference>
<dbReference type="GO" id="GO:0008381">
    <property type="term" value="F:mechanosensitive monoatomic ion channel activity"/>
    <property type="evidence" value="ECO:0007669"/>
    <property type="project" value="InterPro"/>
</dbReference>
<sequence length="422" mass="47777">MTHFVLSQISFRKESKLEEDWKHWIAELSDGVNWEDLLEKAFYLSLDFIGLFLICYVVFKLTDKVLLRGLDRAFRKTKNKFDDLLIDKNVLKPLSYFIPMLVVWWLAGYFFWRYPLLIQVIERVAAVAAVASLVTFFQRFLSTVGDALDDGDHFRDKPVHSYVQLVTIVGYVLAAIVMVSILAKVEVTKILTTLSALTAVVILVFKDTLLGFVSSLLISANDMIRVGDWITVKDFGADGTVLKITLNVVKVQNFDKTISMVPTYAFISHSFQNWRGMEDSGVRRIKRSLNFNMSKVRFVDADFEAKLKTCLGPSMPHSFAEKLVGSSGNTNLTLFRHFTECYLKAHPEISGAATIMVRQLQPTAEGLPLEVYAFSKTIDWVEYERIQADIFDFLIASASCFDLDIYQGVTGADLSNIKEVSA</sequence>
<keyword evidence="2 5" id="KW-0812">Transmembrane</keyword>
<evidence type="ECO:0000256" key="5">
    <source>
        <dbReference type="SAM" id="Phobius"/>
    </source>
</evidence>
<dbReference type="Proteomes" id="UP001348817">
    <property type="component" value="Chromosome"/>
</dbReference>
<name>A0AAU9CLD3_9BACT</name>
<dbReference type="InterPro" id="IPR010920">
    <property type="entry name" value="LSM_dom_sf"/>
</dbReference>
<organism evidence="7 8">
    <name type="scientific">Fulvitalea axinellae</name>
    <dbReference type="NCBI Taxonomy" id="1182444"/>
    <lineage>
        <taxon>Bacteria</taxon>
        <taxon>Pseudomonadati</taxon>
        <taxon>Bacteroidota</taxon>
        <taxon>Cytophagia</taxon>
        <taxon>Cytophagales</taxon>
        <taxon>Persicobacteraceae</taxon>
        <taxon>Fulvitalea</taxon>
    </lineage>
</organism>
<protein>
    <recommendedName>
        <fullName evidence="6">Mechanosensitive ion channel MscS domain-containing protein</fullName>
    </recommendedName>
</protein>
<evidence type="ECO:0000256" key="2">
    <source>
        <dbReference type="ARBA" id="ARBA00022692"/>
    </source>
</evidence>
<dbReference type="Gene3D" id="2.30.30.60">
    <property type="match status" value="1"/>
</dbReference>
<gene>
    <name evidence="7" type="ORF">FUAX_22430</name>
</gene>
<dbReference type="Pfam" id="PF00924">
    <property type="entry name" value="MS_channel_2nd"/>
    <property type="match status" value="1"/>
</dbReference>
<feature type="transmembrane region" description="Helical" evidence="5">
    <location>
        <begin position="194"/>
        <end position="218"/>
    </location>
</feature>
<dbReference type="InterPro" id="IPR006685">
    <property type="entry name" value="MscS_channel_2nd"/>
</dbReference>
<dbReference type="EMBL" id="AP025314">
    <property type="protein sequence ID" value="BDD09811.1"/>
    <property type="molecule type" value="Genomic_DNA"/>
</dbReference>
<dbReference type="GO" id="GO:0071470">
    <property type="term" value="P:cellular response to osmotic stress"/>
    <property type="evidence" value="ECO:0007669"/>
    <property type="project" value="InterPro"/>
</dbReference>
<keyword evidence="4 5" id="KW-0472">Membrane</keyword>
<accession>A0AAU9CLD3</accession>
<comment type="subcellular location">
    <subcellularLocation>
        <location evidence="1">Membrane</location>
    </subcellularLocation>
</comment>
<reference evidence="7 8" key="1">
    <citation type="submission" date="2021-12" db="EMBL/GenBank/DDBJ databases">
        <title>Genome sequencing of bacteria with rrn-lacking chromosome and rrn-plasmid.</title>
        <authorList>
            <person name="Anda M."/>
            <person name="Iwasaki W."/>
        </authorList>
    </citation>
    <scope>NUCLEOTIDE SEQUENCE [LARGE SCALE GENOMIC DNA]</scope>
    <source>
        <strain evidence="7 8">DSM 100852</strain>
    </source>
</reference>
<evidence type="ECO:0000313" key="8">
    <source>
        <dbReference type="Proteomes" id="UP001348817"/>
    </source>
</evidence>